<dbReference type="Proteomes" id="UP000054558">
    <property type="component" value="Unassembled WGS sequence"/>
</dbReference>
<evidence type="ECO:0000256" key="1">
    <source>
        <dbReference type="SAM" id="MobiDB-lite"/>
    </source>
</evidence>
<evidence type="ECO:0000313" key="3">
    <source>
        <dbReference type="Proteomes" id="UP000054558"/>
    </source>
</evidence>
<accession>A0A1Y1ISA1</accession>
<dbReference type="EMBL" id="DF238147">
    <property type="protein sequence ID" value="GAQ92912.1"/>
    <property type="molecule type" value="Genomic_DNA"/>
</dbReference>
<name>A0A1Y1ISA1_KLENI</name>
<proteinExistence type="predicted"/>
<organism evidence="2 3">
    <name type="scientific">Klebsormidium nitens</name>
    <name type="common">Green alga</name>
    <name type="synonym">Ulothrix nitens</name>
    <dbReference type="NCBI Taxonomy" id="105231"/>
    <lineage>
        <taxon>Eukaryota</taxon>
        <taxon>Viridiplantae</taxon>
        <taxon>Streptophyta</taxon>
        <taxon>Klebsormidiophyceae</taxon>
        <taxon>Klebsormidiales</taxon>
        <taxon>Klebsormidiaceae</taxon>
        <taxon>Klebsormidium</taxon>
    </lineage>
</organism>
<sequence>MAEIPRPDISPTDFQVGDEVLDYGFDNPDEIEVPVVRMPGAALILVGDQQELRTPDAPIRHVGEVAEPTLPTWGGPVGCAPMPRSSKLPGLDSALHNFFVAGGDTWQGPRTGQPTCGAFDPAAPLGVGP</sequence>
<evidence type="ECO:0000313" key="2">
    <source>
        <dbReference type="EMBL" id="GAQ92912.1"/>
    </source>
</evidence>
<keyword evidence="3" id="KW-1185">Reference proteome</keyword>
<protein>
    <submittedName>
        <fullName evidence="2">Uncharacterized protein</fullName>
    </submittedName>
</protein>
<dbReference type="AlphaFoldDB" id="A0A1Y1ISA1"/>
<reference evidence="2 3" key="1">
    <citation type="journal article" date="2014" name="Nat. Commun.">
        <title>Klebsormidium flaccidum genome reveals primary factors for plant terrestrial adaptation.</title>
        <authorList>
            <person name="Hori K."/>
            <person name="Maruyama F."/>
            <person name="Fujisawa T."/>
            <person name="Togashi T."/>
            <person name="Yamamoto N."/>
            <person name="Seo M."/>
            <person name="Sato S."/>
            <person name="Yamada T."/>
            <person name="Mori H."/>
            <person name="Tajima N."/>
            <person name="Moriyama T."/>
            <person name="Ikeuchi M."/>
            <person name="Watanabe M."/>
            <person name="Wada H."/>
            <person name="Kobayashi K."/>
            <person name="Saito M."/>
            <person name="Masuda T."/>
            <person name="Sasaki-Sekimoto Y."/>
            <person name="Mashiguchi K."/>
            <person name="Awai K."/>
            <person name="Shimojima M."/>
            <person name="Masuda S."/>
            <person name="Iwai M."/>
            <person name="Nobusawa T."/>
            <person name="Narise T."/>
            <person name="Kondo S."/>
            <person name="Saito H."/>
            <person name="Sato R."/>
            <person name="Murakawa M."/>
            <person name="Ihara Y."/>
            <person name="Oshima-Yamada Y."/>
            <person name="Ohtaka K."/>
            <person name="Satoh M."/>
            <person name="Sonobe K."/>
            <person name="Ishii M."/>
            <person name="Ohtani R."/>
            <person name="Kanamori-Sato M."/>
            <person name="Honoki R."/>
            <person name="Miyazaki D."/>
            <person name="Mochizuki H."/>
            <person name="Umetsu J."/>
            <person name="Higashi K."/>
            <person name="Shibata D."/>
            <person name="Kamiya Y."/>
            <person name="Sato N."/>
            <person name="Nakamura Y."/>
            <person name="Tabata S."/>
            <person name="Ida S."/>
            <person name="Kurokawa K."/>
            <person name="Ohta H."/>
        </authorList>
    </citation>
    <scope>NUCLEOTIDE SEQUENCE [LARGE SCALE GENOMIC DNA]</scope>
    <source>
        <strain evidence="2 3">NIES-2285</strain>
    </source>
</reference>
<feature type="region of interest" description="Disordered" evidence="1">
    <location>
        <begin position="109"/>
        <end position="129"/>
    </location>
</feature>
<feature type="non-terminal residue" evidence="2">
    <location>
        <position position="129"/>
    </location>
</feature>
<gene>
    <name evidence="2" type="ORF">KFL_011980010</name>
</gene>